<protein>
    <submittedName>
        <fullName evidence="1">Uncharacterized protein</fullName>
    </submittedName>
</protein>
<organism evidence="1 2">
    <name type="scientific">Geobacillus thermoleovorans</name>
    <name type="common">Bacillus thermoleovorans</name>
    <dbReference type="NCBI Taxonomy" id="33941"/>
    <lineage>
        <taxon>Bacteria</taxon>
        <taxon>Bacillati</taxon>
        <taxon>Bacillota</taxon>
        <taxon>Bacilli</taxon>
        <taxon>Bacillales</taxon>
        <taxon>Anoxybacillaceae</taxon>
        <taxon>Geobacillus</taxon>
        <taxon>Geobacillus thermoleovorans group</taxon>
    </lineage>
</organism>
<dbReference type="Proteomes" id="UP000246996">
    <property type="component" value="Chromosome"/>
</dbReference>
<evidence type="ECO:0000313" key="2">
    <source>
        <dbReference type="Proteomes" id="UP000246996"/>
    </source>
</evidence>
<gene>
    <name evidence="1" type="ORF">C1N76_00670</name>
</gene>
<name>A0A2Z3N5F7_GEOTH</name>
<sequence>MRLKSVLRGAFFLMGALSLPPNRGRLPGGKKEGTSNGAGAYNELYGIMIHLLCTLAEMAHRMK</sequence>
<dbReference type="AlphaFoldDB" id="A0A2Z3N5F7"/>
<accession>A0A2Z3N5F7</accession>
<reference evidence="2" key="1">
    <citation type="submission" date="2018-02" db="EMBL/GenBank/DDBJ databases">
        <title>The complete genome of bacterial strain SGAirxxxx.</title>
        <authorList>
            <person name="Schuster S.C."/>
        </authorList>
    </citation>
    <scope>NUCLEOTIDE SEQUENCE [LARGE SCALE GENOMIC DNA]</scope>
    <source>
        <strain evidence="2">SGAir0734</strain>
    </source>
</reference>
<proteinExistence type="predicted"/>
<dbReference type="EMBL" id="CP027303">
    <property type="protein sequence ID" value="AWO73224.1"/>
    <property type="molecule type" value="Genomic_DNA"/>
</dbReference>
<evidence type="ECO:0000313" key="1">
    <source>
        <dbReference type="EMBL" id="AWO73224.1"/>
    </source>
</evidence>